<dbReference type="EMBL" id="JBJQOH010000001">
    <property type="protein sequence ID" value="KAL3700109.1"/>
    <property type="molecule type" value="Genomic_DNA"/>
</dbReference>
<proteinExistence type="predicted"/>
<name>A0ABD3IC39_9MARC</name>
<evidence type="ECO:0000313" key="2">
    <source>
        <dbReference type="Proteomes" id="UP001633002"/>
    </source>
</evidence>
<comment type="caution">
    <text evidence="1">The sequence shown here is derived from an EMBL/GenBank/DDBJ whole genome shotgun (WGS) entry which is preliminary data.</text>
</comment>
<evidence type="ECO:0000313" key="1">
    <source>
        <dbReference type="EMBL" id="KAL3700109.1"/>
    </source>
</evidence>
<dbReference type="Proteomes" id="UP001633002">
    <property type="component" value="Unassembled WGS sequence"/>
</dbReference>
<accession>A0ABD3IC39</accession>
<gene>
    <name evidence="1" type="ORF">R1sor_018131</name>
</gene>
<organism evidence="1 2">
    <name type="scientific">Riccia sorocarpa</name>
    <dbReference type="NCBI Taxonomy" id="122646"/>
    <lineage>
        <taxon>Eukaryota</taxon>
        <taxon>Viridiplantae</taxon>
        <taxon>Streptophyta</taxon>
        <taxon>Embryophyta</taxon>
        <taxon>Marchantiophyta</taxon>
        <taxon>Marchantiopsida</taxon>
        <taxon>Marchantiidae</taxon>
        <taxon>Marchantiales</taxon>
        <taxon>Ricciaceae</taxon>
        <taxon>Riccia</taxon>
    </lineage>
</organism>
<dbReference type="AlphaFoldDB" id="A0ABD3IC39"/>
<protein>
    <submittedName>
        <fullName evidence="1">Uncharacterized protein</fullName>
    </submittedName>
</protein>
<keyword evidence="2" id="KW-1185">Reference proteome</keyword>
<reference evidence="1 2" key="1">
    <citation type="submission" date="2024-09" db="EMBL/GenBank/DDBJ databases">
        <title>Chromosome-scale assembly of Riccia sorocarpa.</title>
        <authorList>
            <person name="Paukszto L."/>
        </authorList>
    </citation>
    <scope>NUCLEOTIDE SEQUENCE [LARGE SCALE GENOMIC DNA]</scope>
    <source>
        <strain evidence="1">LP-2024</strain>
        <tissue evidence="1">Aerial parts of the thallus</tissue>
    </source>
</reference>
<sequence length="117" mass="13694">MLEHEDIGTEEGELLVVYHPLLEAVTRSGNDKKWKKHAREDEGPLAVALLPLTAEEKRTENARKKAEKDERYRQNSIFKHCWFDAIRVQSEKLIFHVPGAAMRVDEEKQKWKRTAEL</sequence>